<reference evidence="11" key="1">
    <citation type="submission" date="2020-11" db="EMBL/GenBank/DDBJ databases">
        <authorList>
            <person name="Tran Van P."/>
        </authorList>
    </citation>
    <scope>NUCLEOTIDE SEQUENCE</scope>
</reference>
<dbReference type="GO" id="GO:0005829">
    <property type="term" value="C:cytosol"/>
    <property type="evidence" value="ECO:0007669"/>
    <property type="project" value="TreeGrafter"/>
</dbReference>
<dbReference type="CDD" id="cd13284">
    <property type="entry name" value="PH_OSBP_ORP4"/>
    <property type="match status" value="1"/>
</dbReference>
<dbReference type="Gene3D" id="2.30.29.30">
    <property type="entry name" value="Pleckstrin-homology domain (PH domain)/Phosphotyrosine-binding domain (PTB)"/>
    <property type="match status" value="1"/>
</dbReference>
<dbReference type="EMBL" id="OA882257">
    <property type="protein sequence ID" value="CAD7274205.1"/>
    <property type="molecule type" value="Genomic_DNA"/>
</dbReference>
<evidence type="ECO:0000256" key="7">
    <source>
        <dbReference type="RuleBase" id="RU003845"/>
    </source>
</evidence>
<evidence type="ECO:0000256" key="4">
    <source>
        <dbReference type="ARBA" id="ARBA00023055"/>
    </source>
</evidence>
<evidence type="ECO:0000256" key="5">
    <source>
        <dbReference type="ARBA" id="ARBA00023121"/>
    </source>
</evidence>
<dbReference type="GO" id="GO:0005886">
    <property type="term" value="C:plasma membrane"/>
    <property type="evidence" value="ECO:0007669"/>
    <property type="project" value="TreeGrafter"/>
</dbReference>
<dbReference type="GO" id="GO:0120009">
    <property type="term" value="P:intermembrane lipid transfer"/>
    <property type="evidence" value="ECO:0007669"/>
    <property type="project" value="UniProtKB-ARBA"/>
</dbReference>
<evidence type="ECO:0000259" key="10">
    <source>
        <dbReference type="PROSITE" id="PS50003"/>
    </source>
</evidence>
<feature type="domain" description="PH" evidence="10">
    <location>
        <begin position="13"/>
        <end position="106"/>
    </location>
</feature>
<feature type="region of interest" description="Disordered" evidence="9">
    <location>
        <begin position="273"/>
        <end position="339"/>
    </location>
</feature>
<dbReference type="SUPFAM" id="SSF50729">
    <property type="entry name" value="PH domain-like"/>
    <property type="match status" value="1"/>
</dbReference>
<dbReference type="AlphaFoldDB" id="A0A7R9BHR9"/>
<dbReference type="EMBL" id="CAJPEX010000220">
    <property type="protein sequence ID" value="CAG0914357.1"/>
    <property type="molecule type" value="Genomic_DNA"/>
</dbReference>
<dbReference type="Pfam" id="PF00169">
    <property type="entry name" value="PH"/>
    <property type="match status" value="1"/>
</dbReference>
<evidence type="ECO:0000256" key="8">
    <source>
        <dbReference type="SAM" id="Coils"/>
    </source>
</evidence>
<dbReference type="SMART" id="SM00233">
    <property type="entry name" value="PH"/>
    <property type="match status" value="1"/>
</dbReference>
<feature type="compositionally biased region" description="Low complexity" evidence="9">
    <location>
        <begin position="311"/>
        <end position="328"/>
    </location>
</feature>
<dbReference type="Proteomes" id="UP000678499">
    <property type="component" value="Unassembled WGS sequence"/>
</dbReference>
<sequence length="811" mass="92383">MGEQSQSRPTAAEAEMKGWLYKWTNYIKGYQKRWFVLNDGLLSYYRSPAETNHTCRGTISLHGATISTEDACNFVISTCGTQTWHLKASSEVLRQRWVLGLELAKNKSIGVTTSDDEEDMEMEEMEESAGLDKRIELQAVVQLLNTKLAHIKEAEKIVIKHGGTLLARSYFFSLWNIFYGSLQSLEVLFPKQPDGTGEAVPNAVYIPELQSTSKTINERSTMFKFACSMMINSCREYADLANAQGRKWQRLLQHERDQRLRLEEMVETLARQHSHLEQSVVQEHQDLKNKPEKTRASAEHSLISREPAGTSKNASASSNSDSLNMRSAGPPVSSLSDSDDNEMEFFDALEENDSDFIVQRSATGNNVPVVETVQNVIMNGEKPPISPPSQPGTPKLAGSTVAKRAARKRRTSIPDRPNISVNLWSIMKNCIGKELTKIPMPVNFSEPLSLLQRLTEEYEYSHLLDEAARCTDPCEQLAYIAAFTISPYAATSYRTGKPFNPLLGETYEWDRTEDFGWRVLSEQVSHHPPIAAQHCEGKNWEVVQEFSMSSKFRGKYLQIVPLGTSHLFLRPQNSDGKTYHCTWRKVSTTVHNIIVGKLWMDNHGEMDIINHTTEDKCHLKFIPYSYFSRDVPRKVTGYVTNKEGTIKWVVSGTWDAKIEAAQVVKTSDSESGKPVLETAQPKLLWKANKIPPGAEKCYNLSELAVQLNEMEEGVSPTDSRFRPDQRMMEIGRWDEANQEKVRLEEKQRAARRKREQELEQMTTEGTEVAQYQPLWFTQEKDADTGAMLYKFNNKYWDSKDRQDWSMCPDIY</sequence>
<evidence type="ECO:0000256" key="2">
    <source>
        <dbReference type="ARBA" id="ARBA00022448"/>
    </source>
</evidence>
<keyword evidence="8" id="KW-0175">Coiled coil</keyword>
<keyword evidence="4 7" id="KW-0445">Lipid transport</keyword>
<keyword evidence="3" id="KW-0597">Phosphoprotein</keyword>
<dbReference type="OrthoDB" id="1854502at2759"/>
<evidence type="ECO:0000256" key="1">
    <source>
        <dbReference type="ARBA" id="ARBA00008842"/>
    </source>
</evidence>
<dbReference type="InterPro" id="IPR037239">
    <property type="entry name" value="OSBP_sf"/>
</dbReference>
<evidence type="ECO:0000256" key="6">
    <source>
        <dbReference type="RuleBase" id="RU003844"/>
    </source>
</evidence>
<comment type="similarity">
    <text evidence="1 6">Belongs to the OSBP family.</text>
</comment>
<dbReference type="PROSITE" id="PS01013">
    <property type="entry name" value="OSBP"/>
    <property type="match status" value="1"/>
</dbReference>
<dbReference type="PANTHER" id="PTHR10972">
    <property type="entry name" value="OXYSTEROL-BINDING PROTEIN-RELATED"/>
    <property type="match status" value="1"/>
</dbReference>
<evidence type="ECO:0000256" key="9">
    <source>
        <dbReference type="SAM" id="MobiDB-lite"/>
    </source>
</evidence>
<dbReference type="InterPro" id="IPR001849">
    <property type="entry name" value="PH_domain"/>
</dbReference>
<feature type="coiled-coil region" evidence="8">
    <location>
        <begin position="733"/>
        <end position="760"/>
    </location>
</feature>
<keyword evidence="12" id="KW-1185">Reference proteome</keyword>
<evidence type="ECO:0000313" key="12">
    <source>
        <dbReference type="Proteomes" id="UP000678499"/>
    </source>
</evidence>
<dbReference type="InterPro" id="IPR000648">
    <property type="entry name" value="Oxysterol-bd"/>
</dbReference>
<dbReference type="PROSITE" id="PS50003">
    <property type="entry name" value="PH_DOMAIN"/>
    <property type="match status" value="1"/>
</dbReference>
<dbReference type="SUPFAM" id="SSF144000">
    <property type="entry name" value="Oxysterol-binding protein-like"/>
    <property type="match status" value="1"/>
</dbReference>
<dbReference type="InterPro" id="IPR018494">
    <property type="entry name" value="Oxysterol-bd_CS"/>
</dbReference>
<dbReference type="GO" id="GO:0097038">
    <property type="term" value="C:perinuclear endoplasmic reticulum"/>
    <property type="evidence" value="ECO:0007669"/>
    <property type="project" value="TreeGrafter"/>
</dbReference>
<protein>
    <recommendedName>
        <fullName evidence="7">Oxysterol-binding protein</fullName>
    </recommendedName>
</protein>
<name>A0A7R9BHR9_9CRUS</name>
<proteinExistence type="inferred from homology"/>
<evidence type="ECO:0000256" key="3">
    <source>
        <dbReference type="ARBA" id="ARBA00022553"/>
    </source>
</evidence>
<organism evidence="11">
    <name type="scientific">Notodromas monacha</name>
    <dbReference type="NCBI Taxonomy" id="399045"/>
    <lineage>
        <taxon>Eukaryota</taxon>
        <taxon>Metazoa</taxon>
        <taxon>Ecdysozoa</taxon>
        <taxon>Arthropoda</taxon>
        <taxon>Crustacea</taxon>
        <taxon>Oligostraca</taxon>
        <taxon>Ostracoda</taxon>
        <taxon>Podocopa</taxon>
        <taxon>Podocopida</taxon>
        <taxon>Cypridocopina</taxon>
        <taxon>Cypridoidea</taxon>
        <taxon>Cyprididae</taxon>
        <taxon>Notodromas</taxon>
    </lineage>
</organism>
<evidence type="ECO:0000313" key="11">
    <source>
        <dbReference type="EMBL" id="CAD7274205.1"/>
    </source>
</evidence>
<dbReference type="FunFam" id="2.40.160.120:FF:000001">
    <property type="entry name" value="Oxysterol-binding protein"/>
    <property type="match status" value="1"/>
</dbReference>
<feature type="compositionally biased region" description="Basic and acidic residues" evidence="9">
    <location>
        <begin position="283"/>
        <end position="298"/>
    </location>
</feature>
<dbReference type="Gene3D" id="2.40.160.120">
    <property type="match status" value="1"/>
</dbReference>
<keyword evidence="5" id="KW-0446">Lipid-binding</keyword>
<accession>A0A7R9BHR9</accession>
<dbReference type="PANTHER" id="PTHR10972:SF205">
    <property type="entry name" value="OXYSTEROL-BINDING PROTEIN 1"/>
    <property type="match status" value="1"/>
</dbReference>
<dbReference type="InterPro" id="IPR011993">
    <property type="entry name" value="PH-like_dom_sf"/>
</dbReference>
<gene>
    <name evidence="11" type="ORF">NMOB1V02_LOCUS2055</name>
</gene>
<keyword evidence="2 7" id="KW-0813">Transport</keyword>
<dbReference type="Pfam" id="PF01237">
    <property type="entry name" value="Oxysterol_BP"/>
    <property type="match status" value="1"/>
</dbReference>
<dbReference type="GO" id="GO:0032934">
    <property type="term" value="F:sterol binding"/>
    <property type="evidence" value="ECO:0007669"/>
    <property type="project" value="TreeGrafter"/>
</dbReference>